<dbReference type="InterPro" id="IPR018998">
    <property type="entry name" value="EndoU_C"/>
</dbReference>
<feature type="non-terminal residue" evidence="13">
    <location>
        <position position="1"/>
    </location>
</feature>
<evidence type="ECO:0000256" key="3">
    <source>
        <dbReference type="ARBA" id="ARBA00011245"/>
    </source>
</evidence>
<keyword evidence="10" id="KW-0456">Lyase</keyword>
<comment type="cofactor">
    <cofactor evidence="1 11">
        <name>Mn(2+)</name>
        <dbReference type="ChEBI" id="CHEBI:29035"/>
    </cofactor>
</comment>
<feature type="non-terminal residue" evidence="13">
    <location>
        <position position="213"/>
    </location>
</feature>
<dbReference type="GO" id="GO:0004521">
    <property type="term" value="F:RNA endonuclease activity"/>
    <property type="evidence" value="ECO:0007669"/>
    <property type="project" value="UniProtKB-UniRule"/>
</dbReference>
<evidence type="ECO:0000256" key="2">
    <source>
        <dbReference type="ARBA" id="ARBA00010168"/>
    </source>
</evidence>
<comment type="similarity">
    <text evidence="2 11">Belongs to the ENDOU family.</text>
</comment>
<gene>
    <name evidence="13" type="ORF">MNOR_LOCUS4300</name>
</gene>
<evidence type="ECO:0000256" key="8">
    <source>
        <dbReference type="ARBA" id="ARBA00022884"/>
    </source>
</evidence>
<evidence type="ECO:0000256" key="9">
    <source>
        <dbReference type="ARBA" id="ARBA00023211"/>
    </source>
</evidence>
<dbReference type="GO" id="GO:0016829">
    <property type="term" value="F:lyase activity"/>
    <property type="evidence" value="ECO:0007669"/>
    <property type="project" value="UniProtKB-KW"/>
</dbReference>
<dbReference type="GO" id="GO:0003723">
    <property type="term" value="F:RNA binding"/>
    <property type="evidence" value="ECO:0007669"/>
    <property type="project" value="UniProtKB-UniRule"/>
</dbReference>
<dbReference type="Proteomes" id="UP001497623">
    <property type="component" value="Unassembled WGS sequence"/>
</dbReference>
<dbReference type="InterPro" id="IPR037227">
    <property type="entry name" value="EndoU-like"/>
</dbReference>
<proteinExistence type="inferred from homology"/>
<evidence type="ECO:0000313" key="14">
    <source>
        <dbReference type="Proteomes" id="UP001497623"/>
    </source>
</evidence>
<dbReference type="SUPFAM" id="SSF142877">
    <property type="entry name" value="EndoU-like"/>
    <property type="match status" value="1"/>
</dbReference>
<evidence type="ECO:0000256" key="7">
    <source>
        <dbReference type="ARBA" id="ARBA00022801"/>
    </source>
</evidence>
<evidence type="ECO:0000259" key="12">
    <source>
        <dbReference type="PROSITE" id="PS51959"/>
    </source>
</evidence>
<keyword evidence="6 11" id="KW-0255">Endonuclease</keyword>
<keyword evidence="4 11" id="KW-0540">Nuclease</keyword>
<dbReference type="CDD" id="cd21159">
    <property type="entry name" value="XendoU"/>
    <property type="match status" value="1"/>
</dbReference>
<evidence type="ECO:0000256" key="1">
    <source>
        <dbReference type="ARBA" id="ARBA00001936"/>
    </source>
</evidence>
<evidence type="ECO:0000313" key="13">
    <source>
        <dbReference type="EMBL" id="CAL4064842.1"/>
    </source>
</evidence>
<keyword evidence="9 11" id="KW-0464">Manganese</keyword>
<feature type="domain" description="EndoU" evidence="12">
    <location>
        <begin position="1"/>
        <end position="213"/>
    </location>
</feature>
<dbReference type="PANTHER" id="PTHR12439:SF42">
    <property type="entry name" value="ENDORIBONUCLEASE-RELATED"/>
    <property type="match status" value="1"/>
</dbReference>
<keyword evidence="5 11" id="KW-0479">Metal-binding</keyword>
<dbReference type="GO" id="GO:0016787">
    <property type="term" value="F:hydrolase activity"/>
    <property type="evidence" value="ECO:0007669"/>
    <property type="project" value="UniProtKB-KW"/>
</dbReference>
<dbReference type="PANTHER" id="PTHR12439">
    <property type="entry name" value="PLACENTAL PROTEIN 11-RELATED"/>
    <property type="match status" value="1"/>
</dbReference>
<keyword evidence="8 11" id="KW-0694">RNA-binding</keyword>
<name>A0AAV2PWC3_MEGNR</name>
<evidence type="ECO:0000256" key="5">
    <source>
        <dbReference type="ARBA" id="ARBA00022723"/>
    </source>
</evidence>
<keyword evidence="7 11" id="KW-0378">Hydrolase</keyword>
<organism evidence="13 14">
    <name type="scientific">Meganyctiphanes norvegica</name>
    <name type="common">Northern krill</name>
    <name type="synonym">Thysanopoda norvegica</name>
    <dbReference type="NCBI Taxonomy" id="48144"/>
    <lineage>
        <taxon>Eukaryota</taxon>
        <taxon>Metazoa</taxon>
        <taxon>Ecdysozoa</taxon>
        <taxon>Arthropoda</taxon>
        <taxon>Crustacea</taxon>
        <taxon>Multicrustacea</taxon>
        <taxon>Malacostraca</taxon>
        <taxon>Eumalacostraca</taxon>
        <taxon>Eucarida</taxon>
        <taxon>Euphausiacea</taxon>
        <taxon>Euphausiidae</taxon>
        <taxon>Meganyctiphanes</taxon>
    </lineage>
</organism>
<evidence type="ECO:0000256" key="4">
    <source>
        <dbReference type="ARBA" id="ARBA00022722"/>
    </source>
</evidence>
<dbReference type="InterPro" id="IPR039787">
    <property type="entry name" value="ENDOU"/>
</dbReference>
<keyword evidence="14" id="KW-1185">Reference proteome</keyword>
<accession>A0AAV2PWC3</accession>
<dbReference type="EMBL" id="CAXKWB010001562">
    <property type="protein sequence ID" value="CAL4064842.1"/>
    <property type="molecule type" value="Genomic_DNA"/>
</dbReference>
<sequence>SSALSVPTIVAFRALLDNYNPDVKTRDALKKAEAQEEQAIPSKAMGRQIQDHSELHVFADASKIRRPLKDVLKEIWFTMYTRAGRNEGSSGFEHSFVGELKDGKVSGFHNWIQFGHEEKDGDLDYKGFMQYVNLGNKGQIIKGRFTWLNDLKPVGSLFVGTSPEIEMALYTVCFLIKPDQQCQVKLNKKKVKIQTWTHNYKGKKLIGSAYPDI</sequence>
<dbReference type="PROSITE" id="PS51959">
    <property type="entry name" value="ENDOU"/>
    <property type="match status" value="1"/>
</dbReference>
<evidence type="ECO:0000256" key="10">
    <source>
        <dbReference type="ARBA" id="ARBA00023239"/>
    </source>
</evidence>
<protein>
    <recommendedName>
        <fullName evidence="12">EndoU domain-containing protein</fullName>
    </recommendedName>
</protein>
<evidence type="ECO:0000256" key="11">
    <source>
        <dbReference type="RuleBase" id="RU367085"/>
    </source>
</evidence>
<dbReference type="GO" id="GO:0046872">
    <property type="term" value="F:metal ion binding"/>
    <property type="evidence" value="ECO:0007669"/>
    <property type="project" value="UniProtKB-UniRule"/>
</dbReference>
<reference evidence="13 14" key="1">
    <citation type="submission" date="2024-05" db="EMBL/GenBank/DDBJ databases">
        <authorList>
            <person name="Wallberg A."/>
        </authorList>
    </citation>
    <scope>NUCLEOTIDE SEQUENCE [LARGE SCALE GENOMIC DNA]</scope>
</reference>
<comment type="subunit">
    <text evidence="3 11">Monomer.</text>
</comment>
<comment type="caution">
    <text evidence="13">The sequence shown here is derived from an EMBL/GenBank/DDBJ whole genome shotgun (WGS) entry which is preliminary data.</text>
</comment>
<dbReference type="Pfam" id="PF09412">
    <property type="entry name" value="XendoU"/>
    <property type="match status" value="1"/>
</dbReference>
<evidence type="ECO:0000256" key="6">
    <source>
        <dbReference type="ARBA" id="ARBA00022759"/>
    </source>
</evidence>
<dbReference type="AlphaFoldDB" id="A0AAV2PWC3"/>